<evidence type="ECO:0008006" key="5">
    <source>
        <dbReference type="Google" id="ProtNLM"/>
    </source>
</evidence>
<evidence type="ECO:0000256" key="3">
    <source>
        <dbReference type="ARBA" id="ARBA00022691"/>
    </source>
</evidence>
<comment type="caution">
    <text evidence="4">The sequence shown here is derived from an EMBL/GenBank/DDBJ whole genome shotgun (WGS) entry which is preliminary data.</text>
</comment>
<reference evidence="4" key="1">
    <citation type="journal article" date="2014" name="Front. Microbiol.">
        <title>High frequency of phylogenetically diverse reductive dehalogenase-homologous genes in deep subseafloor sedimentary metagenomes.</title>
        <authorList>
            <person name="Kawai M."/>
            <person name="Futagami T."/>
            <person name="Toyoda A."/>
            <person name="Takaki Y."/>
            <person name="Nishi S."/>
            <person name="Hori S."/>
            <person name="Arai W."/>
            <person name="Tsubouchi T."/>
            <person name="Morono Y."/>
            <person name="Uchiyama I."/>
            <person name="Ito T."/>
            <person name="Fujiyama A."/>
            <person name="Inagaki F."/>
            <person name="Takami H."/>
        </authorList>
    </citation>
    <scope>NUCLEOTIDE SEQUENCE</scope>
    <source>
        <strain evidence="4">Expedition CK06-06</strain>
    </source>
</reference>
<dbReference type="SUPFAM" id="SSF53335">
    <property type="entry name" value="S-adenosyl-L-methionine-dependent methyltransferases"/>
    <property type="match status" value="1"/>
</dbReference>
<dbReference type="InterPro" id="IPR031303">
    <property type="entry name" value="C5_meth_CS"/>
</dbReference>
<dbReference type="Gene3D" id="3.90.120.10">
    <property type="entry name" value="DNA Methylase, subunit A, domain 2"/>
    <property type="match status" value="1"/>
</dbReference>
<keyword evidence="3" id="KW-0949">S-adenosyl-L-methionine</keyword>
<sequence>MTAIVQPVLTPDRINKRQHGRRFKENGEPMFTLTGQDIHGIAYPEIANTVCDGWLMDTKHHDKPMCYYRIRRLTPTECERLQGFPDGWTEWGIDRDGKKVRVSDTQRYKVLGNAVSVPVITFLGNLILRSLHN</sequence>
<dbReference type="AlphaFoldDB" id="X1N5G9"/>
<accession>X1N5G9</accession>
<gene>
    <name evidence="4" type="ORF">S06H3_20404</name>
</gene>
<evidence type="ECO:0000313" key="4">
    <source>
        <dbReference type="EMBL" id="GAI13874.1"/>
    </source>
</evidence>
<dbReference type="Pfam" id="PF00145">
    <property type="entry name" value="DNA_methylase"/>
    <property type="match status" value="1"/>
</dbReference>
<evidence type="ECO:0000256" key="1">
    <source>
        <dbReference type="ARBA" id="ARBA00022603"/>
    </source>
</evidence>
<dbReference type="InterPro" id="IPR029063">
    <property type="entry name" value="SAM-dependent_MTases_sf"/>
</dbReference>
<dbReference type="GO" id="GO:0032259">
    <property type="term" value="P:methylation"/>
    <property type="evidence" value="ECO:0007669"/>
    <property type="project" value="UniProtKB-KW"/>
</dbReference>
<dbReference type="EMBL" id="BARV01010562">
    <property type="protein sequence ID" value="GAI13874.1"/>
    <property type="molecule type" value="Genomic_DNA"/>
</dbReference>
<evidence type="ECO:0000256" key="2">
    <source>
        <dbReference type="ARBA" id="ARBA00022679"/>
    </source>
</evidence>
<dbReference type="PROSITE" id="PS00095">
    <property type="entry name" value="C5_MTASE_2"/>
    <property type="match status" value="1"/>
</dbReference>
<proteinExistence type="predicted"/>
<protein>
    <recommendedName>
        <fullName evidence="5">DNA (cytosine-5-)-methyltransferase</fullName>
    </recommendedName>
</protein>
<organism evidence="4">
    <name type="scientific">marine sediment metagenome</name>
    <dbReference type="NCBI Taxonomy" id="412755"/>
    <lineage>
        <taxon>unclassified sequences</taxon>
        <taxon>metagenomes</taxon>
        <taxon>ecological metagenomes</taxon>
    </lineage>
</organism>
<keyword evidence="2" id="KW-0808">Transferase</keyword>
<keyword evidence="1" id="KW-0489">Methyltransferase</keyword>
<dbReference type="GO" id="GO:0008168">
    <property type="term" value="F:methyltransferase activity"/>
    <property type="evidence" value="ECO:0007669"/>
    <property type="project" value="UniProtKB-KW"/>
</dbReference>
<dbReference type="InterPro" id="IPR001525">
    <property type="entry name" value="C5_MeTfrase"/>
</dbReference>
<name>X1N5G9_9ZZZZ</name>